<feature type="transmembrane region" description="Helical" evidence="7">
    <location>
        <begin position="132"/>
        <end position="155"/>
    </location>
</feature>
<evidence type="ECO:0000256" key="5">
    <source>
        <dbReference type="ARBA" id="ARBA00023136"/>
    </source>
</evidence>
<feature type="compositionally biased region" description="Basic and acidic residues" evidence="6">
    <location>
        <begin position="306"/>
        <end position="337"/>
    </location>
</feature>
<evidence type="ECO:0000256" key="3">
    <source>
        <dbReference type="ARBA" id="ARBA00022692"/>
    </source>
</evidence>
<keyword evidence="3 7" id="KW-0812">Transmembrane</keyword>
<evidence type="ECO:0000256" key="1">
    <source>
        <dbReference type="ARBA" id="ARBA00004651"/>
    </source>
</evidence>
<gene>
    <name evidence="8" type="ORF">SAMN04487945_2701</name>
</gene>
<feature type="compositionally biased region" description="Basic and acidic residues" evidence="6">
    <location>
        <begin position="346"/>
        <end position="360"/>
    </location>
</feature>
<dbReference type="AlphaFoldDB" id="A0A1I0QKN5"/>
<keyword evidence="2" id="KW-1003">Cell membrane</keyword>
<feature type="transmembrane region" description="Helical" evidence="7">
    <location>
        <begin position="25"/>
        <end position="49"/>
    </location>
</feature>
<evidence type="ECO:0000313" key="9">
    <source>
        <dbReference type="Proteomes" id="UP000198518"/>
    </source>
</evidence>
<evidence type="ECO:0000313" key="8">
    <source>
        <dbReference type="EMBL" id="SEW27789.1"/>
    </source>
</evidence>
<accession>A0A1I0QKN5</accession>
<name>A0A1I0QKN5_9EURY</name>
<feature type="region of interest" description="Disordered" evidence="6">
    <location>
        <begin position="300"/>
        <end position="360"/>
    </location>
</feature>
<dbReference type="GO" id="GO:0005886">
    <property type="term" value="C:plasma membrane"/>
    <property type="evidence" value="ECO:0007669"/>
    <property type="project" value="UniProtKB-SubCell"/>
</dbReference>
<keyword evidence="5 7" id="KW-0472">Membrane</keyword>
<dbReference type="OrthoDB" id="204872at2157"/>
<evidence type="ECO:0000256" key="4">
    <source>
        <dbReference type="ARBA" id="ARBA00022989"/>
    </source>
</evidence>
<reference evidence="8 9" key="1">
    <citation type="submission" date="2016-10" db="EMBL/GenBank/DDBJ databases">
        <authorList>
            <person name="de Groot N.N."/>
        </authorList>
    </citation>
    <scope>NUCLEOTIDE SEQUENCE [LARGE SCALE GENOMIC DNA]</scope>
    <source>
        <strain evidence="8 9">CGMCC 1.5337</strain>
    </source>
</reference>
<comment type="subcellular location">
    <subcellularLocation>
        <location evidence="1">Cell membrane</location>
        <topology evidence="1">Multi-pass membrane protein</topology>
    </subcellularLocation>
</comment>
<proteinExistence type="predicted"/>
<evidence type="ECO:0000256" key="7">
    <source>
        <dbReference type="SAM" id="Phobius"/>
    </source>
</evidence>
<protein>
    <submittedName>
        <fullName evidence="8">Membrane protein</fullName>
    </submittedName>
</protein>
<dbReference type="RefSeq" id="WP_089669991.1">
    <property type="nucleotide sequence ID" value="NZ_FOJA01000001.1"/>
</dbReference>
<dbReference type="EMBL" id="FOJA01000001">
    <property type="protein sequence ID" value="SEW27789.1"/>
    <property type="molecule type" value="Genomic_DNA"/>
</dbReference>
<dbReference type="Pfam" id="PF03631">
    <property type="entry name" value="Virul_fac_BrkB"/>
    <property type="match status" value="1"/>
</dbReference>
<keyword evidence="4 7" id="KW-1133">Transmembrane helix</keyword>
<dbReference type="Proteomes" id="UP000198518">
    <property type="component" value="Unassembled WGS sequence"/>
</dbReference>
<keyword evidence="9" id="KW-1185">Reference proteome</keyword>
<dbReference type="InterPro" id="IPR017039">
    <property type="entry name" value="Virul_fac_BrkB"/>
</dbReference>
<sequence>MSVLSDATGFGERVFSEFSEKNVPFMAAGLAYNAFVSLAPLLVVLFLVVSVVGGGLEDRVVTASGTWLPGPIADVVQQVFQGDAAGGTASVVGLVVVLWGTLKIFRGLDTAFSEIYETTGESSFVDTLKDGVVVFVALVAAVVVTVGAAAVFAAFSETVPYVDALTPLVLVAGLVLAFYPMFYVFPDVDLGWRSVLPGVLFAAVGWAAFQALFQVYLAFSDPTAGSFFGGVVIVVTYLYFSAFVLLLGAVVNAVVGNYSSGTPGGVGGGAVGYDTDVDDSMRGDRLAKYLQDLREDITGHYRGMRPRTDGLPRRERPGGDVDVIEQHSEDADGETRRVTLTWQASGDDKKSGDAADSGVR</sequence>
<dbReference type="STRING" id="355548.SAMN04487945_2701"/>
<dbReference type="PANTHER" id="PTHR30213:SF0">
    <property type="entry name" value="UPF0761 MEMBRANE PROTEIN YIHY"/>
    <property type="match status" value="1"/>
</dbReference>
<feature type="transmembrane region" description="Helical" evidence="7">
    <location>
        <begin position="167"/>
        <end position="186"/>
    </location>
</feature>
<dbReference type="PANTHER" id="PTHR30213">
    <property type="entry name" value="INNER MEMBRANE PROTEIN YHJD"/>
    <property type="match status" value="1"/>
</dbReference>
<organism evidence="8 9">
    <name type="scientific">Halobacterium jilantaiense</name>
    <dbReference type="NCBI Taxonomy" id="355548"/>
    <lineage>
        <taxon>Archaea</taxon>
        <taxon>Methanobacteriati</taxon>
        <taxon>Methanobacteriota</taxon>
        <taxon>Stenosarchaea group</taxon>
        <taxon>Halobacteria</taxon>
        <taxon>Halobacteriales</taxon>
        <taxon>Halobacteriaceae</taxon>
        <taxon>Halobacterium</taxon>
    </lineage>
</organism>
<feature type="transmembrane region" description="Helical" evidence="7">
    <location>
        <begin position="198"/>
        <end position="219"/>
    </location>
</feature>
<evidence type="ECO:0000256" key="2">
    <source>
        <dbReference type="ARBA" id="ARBA00022475"/>
    </source>
</evidence>
<feature type="transmembrane region" description="Helical" evidence="7">
    <location>
        <begin position="231"/>
        <end position="255"/>
    </location>
</feature>
<evidence type="ECO:0000256" key="6">
    <source>
        <dbReference type="SAM" id="MobiDB-lite"/>
    </source>
</evidence>